<dbReference type="AlphaFoldDB" id="A0A9X8WKU0"/>
<feature type="region of interest" description="Disordered" evidence="1">
    <location>
        <begin position="86"/>
        <end position="106"/>
    </location>
</feature>
<evidence type="ECO:0000313" key="3">
    <source>
        <dbReference type="Proteomes" id="UP000185829"/>
    </source>
</evidence>
<reference evidence="2 3" key="1">
    <citation type="submission" date="2017-01" db="EMBL/GenBank/DDBJ databases">
        <authorList>
            <person name="Varghese N."/>
            <person name="Submissions S."/>
        </authorList>
    </citation>
    <scope>NUCLEOTIDE SEQUENCE [LARGE SCALE GENOMIC DNA]</scope>
    <source>
        <strain evidence="2 3">RUG2-6</strain>
    </source>
</reference>
<dbReference type="EMBL" id="FTMX01000003">
    <property type="protein sequence ID" value="SIR37922.1"/>
    <property type="molecule type" value="Genomic_DNA"/>
</dbReference>
<evidence type="ECO:0000256" key="1">
    <source>
        <dbReference type="SAM" id="MobiDB-lite"/>
    </source>
</evidence>
<organism evidence="2 3">
    <name type="scientific">Peribacillus simplex</name>
    <dbReference type="NCBI Taxonomy" id="1478"/>
    <lineage>
        <taxon>Bacteria</taxon>
        <taxon>Bacillati</taxon>
        <taxon>Bacillota</taxon>
        <taxon>Bacilli</taxon>
        <taxon>Bacillales</taxon>
        <taxon>Bacillaceae</taxon>
        <taxon>Peribacillus</taxon>
    </lineage>
</organism>
<comment type="caution">
    <text evidence="2">The sequence shown here is derived from an EMBL/GenBank/DDBJ whole genome shotgun (WGS) entry which is preliminary data.</text>
</comment>
<gene>
    <name evidence="2" type="ORF">SAMN05878482_103477</name>
</gene>
<dbReference type="Proteomes" id="UP000185829">
    <property type="component" value="Unassembled WGS sequence"/>
</dbReference>
<name>A0A9X8WKU0_9BACI</name>
<evidence type="ECO:0000313" key="2">
    <source>
        <dbReference type="EMBL" id="SIR37922.1"/>
    </source>
</evidence>
<proteinExistence type="predicted"/>
<protein>
    <submittedName>
        <fullName evidence="2">Uncharacterized protein</fullName>
    </submittedName>
</protein>
<sequence length="106" mass="12210">MQAVKFNKDEQETVITFDAKKGTWTFYSCVPSHVDSFIKNPILNKEKIEVLTSYEGKSTSIKFTVENSLVTKSFLKKKRTLSKEHKQALQIGKSKKRVQKTLQNNL</sequence>
<accession>A0A9X8WKU0</accession>